<organism evidence="2 3">
    <name type="scientific">Trichobilharzia regenti</name>
    <name type="common">Nasal bird schistosome</name>
    <dbReference type="NCBI Taxonomy" id="157069"/>
    <lineage>
        <taxon>Eukaryota</taxon>
        <taxon>Metazoa</taxon>
        <taxon>Spiralia</taxon>
        <taxon>Lophotrochozoa</taxon>
        <taxon>Platyhelminthes</taxon>
        <taxon>Trematoda</taxon>
        <taxon>Digenea</taxon>
        <taxon>Strigeidida</taxon>
        <taxon>Schistosomatoidea</taxon>
        <taxon>Schistosomatidae</taxon>
        <taxon>Trichobilharzia</taxon>
    </lineage>
</organism>
<dbReference type="AlphaFoldDB" id="A0AA85JRA6"/>
<evidence type="ECO:0000313" key="2">
    <source>
        <dbReference type="Proteomes" id="UP000050795"/>
    </source>
</evidence>
<reference evidence="2" key="1">
    <citation type="submission" date="2022-06" db="EMBL/GenBank/DDBJ databases">
        <authorList>
            <person name="Berger JAMES D."/>
            <person name="Berger JAMES D."/>
        </authorList>
    </citation>
    <scope>NUCLEOTIDE SEQUENCE [LARGE SCALE GENOMIC DNA]</scope>
</reference>
<proteinExistence type="predicted"/>
<dbReference type="Proteomes" id="UP000050795">
    <property type="component" value="Unassembled WGS sequence"/>
</dbReference>
<dbReference type="SUPFAM" id="SSF57302">
    <property type="entry name" value="Snake toxin-like"/>
    <property type="match status" value="1"/>
</dbReference>
<accession>A0AA85JRA6</accession>
<dbReference type="InterPro" id="IPR045860">
    <property type="entry name" value="Snake_toxin-like_sf"/>
</dbReference>
<protein>
    <submittedName>
        <fullName evidence="3">Uncharacterized protein</fullName>
    </submittedName>
</protein>
<reference evidence="3" key="2">
    <citation type="submission" date="2023-11" db="UniProtKB">
        <authorList>
            <consortium name="WormBaseParasite"/>
        </authorList>
    </citation>
    <scope>IDENTIFICATION</scope>
</reference>
<feature type="transmembrane region" description="Helical" evidence="1">
    <location>
        <begin position="17"/>
        <end position="35"/>
    </location>
</feature>
<keyword evidence="1" id="KW-0472">Membrane</keyword>
<feature type="transmembrane region" description="Helical" evidence="1">
    <location>
        <begin position="119"/>
        <end position="135"/>
    </location>
</feature>
<name>A0AA85JRA6_TRIRE</name>
<keyword evidence="2" id="KW-1185">Reference proteome</keyword>
<evidence type="ECO:0000256" key="1">
    <source>
        <dbReference type="SAM" id="Phobius"/>
    </source>
</evidence>
<evidence type="ECO:0000313" key="3">
    <source>
        <dbReference type="WBParaSite" id="TREG1_40320.1"/>
    </source>
</evidence>
<sequence length="144" mass="16712">MLRYVVLRQDYEFKHHIYMNYFTLCTCLLLIVISAKELHSILCYVCDNCPKITNSTKVQSNCRRCLLNYPINTTHPGTVKRSCVQSCPLVTWSAFRKQKMVCCKKDLCNSVDKQTHTNLFFVSALSVFVIAYSFISDKFCLKID</sequence>
<dbReference type="WBParaSite" id="TREG1_40320.1">
    <property type="protein sequence ID" value="TREG1_40320.1"/>
    <property type="gene ID" value="TREG1_40320"/>
</dbReference>
<keyword evidence="1" id="KW-0812">Transmembrane</keyword>
<keyword evidence="1" id="KW-1133">Transmembrane helix</keyword>